<protein>
    <submittedName>
        <fullName evidence="1">Uncharacterized protein</fullName>
    </submittedName>
</protein>
<gene>
    <name evidence="1" type="ORF">PECAL_1P14870</name>
</gene>
<evidence type="ECO:0000313" key="2">
    <source>
        <dbReference type="Proteomes" id="UP000789595"/>
    </source>
</evidence>
<accession>A0A8J2S4L7</accession>
<reference evidence="1" key="1">
    <citation type="submission" date="2021-11" db="EMBL/GenBank/DDBJ databases">
        <authorList>
            <consortium name="Genoscope - CEA"/>
            <person name="William W."/>
        </authorList>
    </citation>
    <scope>NUCLEOTIDE SEQUENCE</scope>
</reference>
<keyword evidence="2" id="KW-1185">Reference proteome</keyword>
<comment type="caution">
    <text evidence="1">The sequence shown here is derived from an EMBL/GenBank/DDBJ whole genome shotgun (WGS) entry which is preliminary data.</text>
</comment>
<proteinExistence type="predicted"/>
<feature type="non-terminal residue" evidence="1">
    <location>
        <position position="130"/>
    </location>
</feature>
<dbReference type="Proteomes" id="UP000789595">
    <property type="component" value="Unassembled WGS sequence"/>
</dbReference>
<organism evidence="1 2">
    <name type="scientific">Pelagomonas calceolata</name>
    <dbReference type="NCBI Taxonomy" id="35677"/>
    <lineage>
        <taxon>Eukaryota</taxon>
        <taxon>Sar</taxon>
        <taxon>Stramenopiles</taxon>
        <taxon>Ochrophyta</taxon>
        <taxon>Pelagophyceae</taxon>
        <taxon>Pelagomonadales</taxon>
        <taxon>Pelagomonadaceae</taxon>
        <taxon>Pelagomonas</taxon>
    </lineage>
</organism>
<sequence>RAPRRAAAALAIGRVEPPAPTAGAPFTLTVRVVDARGAPVGAEAPAAGPVVAIVSAAAVGPGGRGAPLLGARTSAARGDVATFAPLRVDRPGTYVLRVAAAGLAAAAARVTVAPDPLDAAVGASPGGRCA</sequence>
<name>A0A8J2S4L7_9STRA</name>
<dbReference type="AlphaFoldDB" id="A0A8J2S4L7"/>
<feature type="non-terminal residue" evidence="1">
    <location>
        <position position="1"/>
    </location>
</feature>
<dbReference type="EMBL" id="CAKKNE010000001">
    <property type="protein sequence ID" value="CAH0365078.1"/>
    <property type="molecule type" value="Genomic_DNA"/>
</dbReference>
<evidence type="ECO:0000313" key="1">
    <source>
        <dbReference type="EMBL" id="CAH0365078.1"/>
    </source>
</evidence>